<dbReference type="SUPFAM" id="SSF52540">
    <property type="entry name" value="P-loop containing nucleoside triphosphate hydrolases"/>
    <property type="match status" value="1"/>
</dbReference>
<reference evidence="12 13" key="1">
    <citation type="submission" date="2021-08" db="EMBL/GenBank/DDBJ databases">
        <title>Lysobacter sp. strain CJ11 Genome sequencing and assembly.</title>
        <authorList>
            <person name="Kim I."/>
        </authorList>
    </citation>
    <scope>NUCLEOTIDE SEQUENCE [LARGE SCALE GENOMIC DNA]</scope>
    <source>
        <strain evidence="12 13">CJ11</strain>
    </source>
</reference>
<dbReference type="PANTHER" id="PTHR32182:SF0">
    <property type="entry name" value="DNA REPLICATION AND REPAIR PROTEIN RECF"/>
    <property type="match status" value="1"/>
</dbReference>
<keyword evidence="8 9" id="KW-0238">DNA-binding</keyword>
<keyword evidence="6 9" id="KW-0547">Nucleotide-binding</keyword>
<evidence type="ECO:0000256" key="3">
    <source>
        <dbReference type="ARBA" id="ARBA00020170"/>
    </source>
</evidence>
<dbReference type="EMBL" id="CP080544">
    <property type="protein sequence ID" value="QYR53083.1"/>
    <property type="molecule type" value="Genomic_DNA"/>
</dbReference>
<comment type="function">
    <text evidence="9 10">The RecF protein is involved in DNA metabolism; it is required for DNA replication and normal SOS inducibility. RecF binds preferentially to single-stranded, linear DNA. It also seems to bind ATP.</text>
</comment>
<feature type="binding site" evidence="9">
    <location>
        <begin position="30"/>
        <end position="37"/>
    </location>
    <ligand>
        <name>ATP</name>
        <dbReference type="ChEBI" id="CHEBI:30616"/>
    </ligand>
</feature>
<protein>
    <recommendedName>
        <fullName evidence="3 9">DNA replication and repair protein RecF</fullName>
    </recommendedName>
</protein>
<evidence type="ECO:0000256" key="7">
    <source>
        <dbReference type="ARBA" id="ARBA00022840"/>
    </source>
</evidence>
<evidence type="ECO:0000259" key="11">
    <source>
        <dbReference type="Pfam" id="PF02463"/>
    </source>
</evidence>
<evidence type="ECO:0000256" key="5">
    <source>
        <dbReference type="ARBA" id="ARBA00022705"/>
    </source>
</evidence>
<proteinExistence type="inferred from homology"/>
<evidence type="ECO:0000256" key="1">
    <source>
        <dbReference type="ARBA" id="ARBA00004496"/>
    </source>
</evidence>
<feature type="domain" description="RecF/RecN/SMC N-terminal" evidence="11">
    <location>
        <begin position="3"/>
        <end position="333"/>
    </location>
</feature>
<dbReference type="HAMAP" id="MF_00365">
    <property type="entry name" value="RecF"/>
    <property type="match status" value="1"/>
</dbReference>
<dbReference type="NCBIfam" id="TIGR00611">
    <property type="entry name" value="recf"/>
    <property type="match status" value="1"/>
</dbReference>
<evidence type="ECO:0000256" key="9">
    <source>
        <dbReference type="HAMAP-Rule" id="MF_00365"/>
    </source>
</evidence>
<dbReference type="Gene3D" id="1.20.1050.90">
    <property type="entry name" value="RecF/RecN/SMC, N-terminal domain"/>
    <property type="match status" value="1"/>
</dbReference>
<accession>A0ABX8WNP7</accession>
<dbReference type="PANTHER" id="PTHR32182">
    <property type="entry name" value="DNA REPLICATION AND REPAIR PROTEIN RECF"/>
    <property type="match status" value="1"/>
</dbReference>
<keyword evidence="9 10" id="KW-0227">DNA damage</keyword>
<sequence>MRLTHLTLSNVRSVVQATLTPGPRFNVISGDNGAGKTSILESLYLLSNGKSFRGRVGDGLVRVNAPALEIFARWDTASGAQRQLGLRHSGSDWEGRLDGQNCQLLSDLCTALASVTYEPGSHALIDGRSDQRRRMMDWGLFHVEPAFISPWRRLARAHKQRNALLKQRGLSMAQLEAWEAELAQSGEVVTRLRADHIDALAPLVALWGQRLLPELGEAILRFLPGWKRQELSLADALLVNRPRDLATGFTTAGPHRADWELAFAHRAQGERLSRGQTKLAALAVILAQAEHYAIQRGEWPVVLLDDLASELDPQHRESVLRALATAEAQVFISGTVAQDLSFPDGLDVKKFHVENGAVREI</sequence>
<dbReference type="InterPro" id="IPR003395">
    <property type="entry name" value="RecF/RecN/SMC_N"/>
</dbReference>
<organism evidence="12 13">
    <name type="scientific">Lysobacter soyae</name>
    <dbReference type="NCBI Taxonomy" id="2764185"/>
    <lineage>
        <taxon>Bacteria</taxon>
        <taxon>Pseudomonadati</taxon>
        <taxon>Pseudomonadota</taxon>
        <taxon>Gammaproteobacteria</taxon>
        <taxon>Lysobacterales</taxon>
        <taxon>Lysobacteraceae</taxon>
        <taxon>Lysobacter</taxon>
    </lineage>
</organism>
<keyword evidence="4 9" id="KW-0963">Cytoplasm</keyword>
<dbReference type="RefSeq" id="WP_220379901.1">
    <property type="nucleotide sequence ID" value="NZ_CP080544.1"/>
</dbReference>
<evidence type="ECO:0000313" key="12">
    <source>
        <dbReference type="EMBL" id="QYR53083.1"/>
    </source>
</evidence>
<keyword evidence="9 10" id="KW-0234">DNA repair</keyword>
<evidence type="ECO:0000256" key="8">
    <source>
        <dbReference type="ARBA" id="ARBA00023125"/>
    </source>
</evidence>
<dbReference type="InterPro" id="IPR001238">
    <property type="entry name" value="DNA-binding_RecF"/>
</dbReference>
<evidence type="ECO:0000256" key="10">
    <source>
        <dbReference type="RuleBase" id="RU000578"/>
    </source>
</evidence>
<gene>
    <name evidence="9 12" type="primary">recF</name>
    <name evidence="12" type="ORF">H8L67_00740</name>
</gene>
<name>A0ABX8WNP7_9GAMM</name>
<dbReference type="Proteomes" id="UP000824755">
    <property type="component" value="Chromosome"/>
</dbReference>
<evidence type="ECO:0000313" key="13">
    <source>
        <dbReference type="Proteomes" id="UP000824755"/>
    </source>
</evidence>
<keyword evidence="5 9" id="KW-0235">DNA replication</keyword>
<dbReference type="Pfam" id="PF02463">
    <property type="entry name" value="SMC_N"/>
    <property type="match status" value="1"/>
</dbReference>
<dbReference type="PROSITE" id="PS00618">
    <property type="entry name" value="RECF_2"/>
    <property type="match status" value="1"/>
</dbReference>
<evidence type="ECO:0000256" key="6">
    <source>
        <dbReference type="ARBA" id="ARBA00022741"/>
    </source>
</evidence>
<evidence type="ECO:0000256" key="2">
    <source>
        <dbReference type="ARBA" id="ARBA00008016"/>
    </source>
</evidence>
<evidence type="ECO:0000256" key="4">
    <source>
        <dbReference type="ARBA" id="ARBA00022490"/>
    </source>
</evidence>
<dbReference type="InterPro" id="IPR042174">
    <property type="entry name" value="RecF_2"/>
</dbReference>
<comment type="subcellular location">
    <subcellularLocation>
        <location evidence="1 9 10">Cytoplasm</location>
    </subcellularLocation>
</comment>
<dbReference type="InterPro" id="IPR018078">
    <property type="entry name" value="DNA-binding_RecF_CS"/>
</dbReference>
<keyword evidence="7 9" id="KW-0067">ATP-binding</keyword>
<keyword evidence="9 10" id="KW-0742">SOS response</keyword>
<dbReference type="InterPro" id="IPR027417">
    <property type="entry name" value="P-loop_NTPase"/>
</dbReference>
<dbReference type="Gene3D" id="3.40.50.300">
    <property type="entry name" value="P-loop containing nucleotide triphosphate hydrolases"/>
    <property type="match status" value="1"/>
</dbReference>
<keyword evidence="13" id="KW-1185">Reference proteome</keyword>
<comment type="similarity">
    <text evidence="2 9 10">Belongs to the RecF family.</text>
</comment>